<dbReference type="OrthoDB" id="994566at2759"/>
<comment type="caution">
    <text evidence="2">The sequence shown here is derived from an EMBL/GenBank/DDBJ whole genome shotgun (WGS) entry which is preliminary data.</text>
</comment>
<dbReference type="Pfam" id="PF03478">
    <property type="entry name" value="Beta-prop_KIB1-4"/>
    <property type="match status" value="1"/>
</dbReference>
<reference evidence="2" key="1">
    <citation type="submission" date="2023-05" db="EMBL/GenBank/DDBJ databases">
        <title>Genome and transcriptome analyses reveal genes involved in the formation of fine ridges on petal epidermal cells in Hibiscus trionum.</title>
        <authorList>
            <person name="Koshimizu S."/>
            <person name="Masuda S."/>
            <person name="Ishii T."/>
            <person name="Shirasu K."/>
            <person name="Hoshino A."/>
            <person name="Arita M."/>
        </authorList>
    </citation>
    <scope>NUCLEOTIDE SEQUENCE</scope>
    <source>
        <strain evidence="2">Hamamatsu line</strain>
    </source>
</reference>
<dbReference type="Proteomes" id="UP001165190">
    <property type="component" value="Unassembled WGS sequence"/>
</dbReference>
<feature type="domain" description="KIB1-4 beta-propeller" evidence="1">
    <location>
        <begin position="114"/>
        <end position="326"/>
    </location>
</feature>
<evidence type="ECO:0000259" key="1">
    <source>
        <dbReference type="Pfam" id="PF03478"/>
    </source>
</evidence>
<protein>
    <recommendedName>
        <fullName evidence="1">KIB1-4 beta-propeller domain-containing protein</fullName>
    </recommendedName>
</protein>
<gene>
    <name evidence="2" type="ORF">HRI_000588300</name>
</gene>
<keyword evidence="3" id="KW-1185">Reference proteome</keyword>
<sequence>MTTTGTRNSKKRRISRRWRLSKHGPNWSDLPLGILELIIGRLRWVDRIRIRAVCKAWSVPNTHIPAVHELPWAMKFCWEYASLSSVKGDCRLLDPLSREYVVEEGSRGIECRVFRDAKPCASLYGWVLFKVCHSIEKEITSLFLYSPFTTEVIKLPHLGEPPMFQVATFALNVSSPKCTIFLLWNKYGTIYIKLCSAGDCSWKTFTFDGFDRPNVAVDAAYTNGVFYCVFDKGQLGAFNVELKEWTILVHHRPPGISFLDAKLIVSDADLRLLSHCSSLKLLKLDFSKMDWVYENDLNNHVLFIGCTSFSAPAVGETSQLANTIFASQTWLHPEVRFSGSTSPSRSRLYRNCVEAAECNMTWVAFPLGGIWRADDLIHAV</sequence>
<dbReference type="PANTHER" id="PTHR33110">
    <property type="entry name" value="F-BOX/KELCH-REPEAT PROTEIN-RELATED"/>
    <property type="match status" value="1"/>
</dbReference>
<dbReference type="AlphaFoldDB" id="A0A9W7H4D3"/>
<dbReference type="Gene3D" id="1.20.1280.50">
    <property type="match status" value="1"/>
</dbReference>
<evidence type="ECO:0000313" key="3">
    <source>
        <dbReference type="Proteomes" id="UP001165190"/>
    </source>
</evidence>
<name>A0A9W7H4D3_HIBTR</name>
<organism evidence="2 3">
    <name type="scientific">Hibiscus trionum</name>
    <name type="common">Flower of an hour</name>
    <dbReference type="NCBI Taxonomy" id="183268"/>
    <lineage>
        <taxon>Eukaryota</taxon>
        <taxon>Viridiplantae</taxon>
        <taxon>Streptophyta</taxon>
        <taxon>Embryophyta</taxon>
        <taxon>Tracheophyta</taxon>
        <taxon>Spermatophyta</taxon>
        <taxon>Magnoliopsida</taxon>
        <taxon>eudicotyledons</taxon>
        <taxon>Gunneridae</taxon>
        <taxon>Pentapetalae</taxon>
        <taxon>rosids</taxon>
        <taxon>malvids</taxon>
        <taxon>Malvales</taxon>
        <taxon>Malvaceae</taxon>
        <taxon>Malvoideae</taxon>
        <taxon>Hibiscus</taxon>
    </lineage>
</organism>
<dbReference type="InterPro" id="IPR036047">
    <property type="entry name" value="F-box-like_dom_sf"/>
</dbReference>
<dbReference type="InterPro" id="IPR005174">
    <property type="entry name" value="KIB1-4_b-propeller"/>
</dbReference>
<accession>A0A9W7H4D3</accession>
<dbReference type="SUPFAM" id="SSF81383">
    <property type="entry name" value="F-box domain"/>
    <property type="match status" value="1"/>
</dbReference>
<dbReference type="EMBL" id="BSYR01000006">
    <property type="protein sequence ID" value="GMI69190.1"/>
    <property type="molecule type" value="Genomic_DNA"/>
</dbReference>
<evidence type="ECO:0000313" key="2">
    <source>
        <dbReference type="EMBL" id="GMI69190.1"/>
    </source>
</evidence>
<proteinExistence type="predicted"/>